<accession>D3RX24</accession>
<organism evidence="1 2">
    <name type="scientific">Ferroglobus placidus (strain DSM 10642 / AEDII12DO)</name>
    <dbReference type="NCBI Taxonomy" id="589924"/>
    <lineage>
        <taxon>Archaea</taxon>
        <taxon>Methanobacteriati</taxon>
        <taxon>Methanobacteriota</taxon>
        <taxon>Archaeoglobi</taxon>
        <taxon>Archaeoglobales</taxon>
        <taxon>Archaeoglobaceae</taxon>
        <taxon>Ferroglobus</taxon>
    </lineage>
</organism>
<dbReference type="STRING" id="589924.Ferp_0869"/>
<reference evidence="2" key="1">
    <citation type="submission" date="2010-02" db="EMBL/GenBank/DDBJ databases">
        <title>Complete sequence of Ferroglobus placidus DSM 10642.</title>
        <authorList>
            <consortium name="US DOE Joint Genome Institute"/>
            <person name="Lucas S."/>
            <person name="Copeland A."/>
            <person name="Lapidus A."/>
            <person name="Cheng J.-F."/>
            <person name="Bruce D."/>
            <person name="Goodwin L."/>
            <person name="Pitluck S."/>
            <person name="Saunders E."/>
            <person name="Brettin T."/>
            <person name="Detter J.C."/>
            <person name="Han C."/>
            <person name="Tapia R."/>
            <person name="Larimer F."/>
            <person name="Land M."/>
            <person name="Hauser L."/>
            <person name="Kyrpides N."/>
            <person name="Ivanova N."/>
            <person name="Holmes D."/>
            <person name="Lovley D."/>
            <person name="Kyrpides N."/>
            <person name="Anderson I.J."/>
            <person name="Woyke T."/>
        </authorList>
    </citation>
    <scope>NUCLEOTIDE SEQUENCE [LARGE SCALE GENOMIC DNA]</scope>
    <source>
        <strain evidence="2">DSM 10642 / AEDII12DO</strain>
    </source>
</reference>
<dbReference type="AlphaFoldDB" id="D3RX24"/>
<keyword evidence="2" id="KW-1185">Reference proteome</keyword>
<gene>
    <name evidence="1" type="ordered locus">Ferp_0869</name>
</gene>
<proteinExistence type="predicted"/>
<dbReference type="HOGENOM" id="CLU_3245201_0_0_2"/>
<dbReference type="EMBL" id="CP001899">
    <property type="protein sequence ID" value="ADC65037.1"/>
    <property type="molecule type" value="Genomic_DNA"/>
</dbReference>
<name>D3RX24_FERPA</name>
<protein>
    <submittedName>
        <fullName evidence="1">Uncharacterized protein</fullName>
    </submittedName>
</protein>
<dbReference type="KEGG" id="fpl:Ferp_0869"/>
<dbReference type="PaxDb" id="589924-Ferp_0869"/>
<evidence type="ECO:0000313" key="1">
    <source>
        <dbReference type="EMBL" id="ADC65037.1"/>
    </source>
</evidence>
<sequence>MELSHVLGRGVVKLRAVRFLFAVLLLEMVSGTKVKTKVKMRE</sequence>
<evidence type="ECO:0000313" key="2">
    <source>
        <dbReference type="Proteomes" id="UP000002613"/>
    </source>
</evidence>
<reference evidence="1 2" key="2">
    <citation type="journal article" date="2011" name="Stand. Genomic Sci.">
        <title>Complete genome sequence of Ferroglobus placidus AEDII12DO.</title>
        <authorList>
            <person name="Anderson I."/>
            <person name="Risso C."/>
            <person name="Holmes D."/>
            <person name="Lucas S."/>
            <person name="Copeland A."/>
            <person name="Lapidus A."/>
            <person name="Cheng J.F."/>
            <person name="Bruce D."/>
            <person name="Goodwin L."/>
            <person name="Pitluck S."/>
            <person name="Saunders E."/>
            <person name="Brettin T."/>
            <person name="Detter J.C."/>
            <person name="Han C."/>
            <person name="Tapia R."/>
            <person name="Larimer F."/>
            <person name="Land M."/>
            <person name="Hauser L."/>
            <person name="Woyke T."/>
            <person name="Lovley D."/>
            <person name="Kyrpides N."/>
            <person name="Ivanova N."/>
        </authorList>
    </citation>
    <scope>NUCLEOTIDE SEQUENCE [LARGE SCALE GENOMIC DNA]</scope>
    <source>
        <strain evidence="2">DSM 10642 / AEDII12DO</strain>
    </source>
</reference>
<dbReference type="Proteomes" id="UP000002613">
    <property type="component" value="Chromosome"/>
</dbReference>